<dbReference type="PANTHER" id="PTHR37817:SF1">
    <property type="entry name" value="N-ACETYLTRANSFERASE EIS"/>
    <property type="match status" value="1"/>
</dbReference>
<dbReference type="PROSITE" id="PS51186">
    <property type="entry name" value="GNAT"/>
    <property type="match status" value="1"/>
</dbReference>
<keyword evidence="3 4" id="KW-0012">Acyltransferase</keyword>
<keyword evidence="2 4" id="KW-0808">Transferase</keyword>
<dbReference type="InterPro" id="IPR025559">
    <property type="entry name" value="Eis_dom"/>
</dbReference>
<dbReference type="Pfam" id="PF13527">
    <property type="entry name" value="Acetyltransf_9"/>
    <property type="match status" value="1"/>
</dbReference>
<dbReference type="NCBIfam" id="NF002367">
    <property type="entry name" value="PRK01346.1-4"/>
    <property type="match status" value="1"/>
</dbReference>
<dbReference type="GO" id="GO:0030649">
    <property type="term" value="P:aminoglycoside antibiotic catabolic process"/>
    <property type="evidence" value="ECO:0007669"/>
    <property type="project" value="TreeGrafter"/>
</dbReference>
<feature type="active site" description="Proton donor" evidence="4">
    <location>
        <position position="124"/>
    </location>
</feature>
<dbReference type="Gene3D" id="3.40.630.30">
    <property type="match status" value="2"/>
</dbReference>
<evidence type="ECO:0000256" key="1">
    <source>
        <dbReference type="ARBA" id="ARBA00009213"/>
    </source>
</evidence>
<keyword evidence="7" id="KW-1185">Reference proteome</keyword>
<comment type="similarity">
    <text evidence="1 4">Belongs to the acetyltransferase Eis family.</text>
</comment>
<dbReference type="SUPFAM" id="SSF55718">
    <property type="entry name" value="SCP-like"/>
    <property type="match status" value="1"/>
</dbReference>
<dbReference type="InterPro" id="IPR000182">
    <property type="entry name" value="GNAT_dom"/>
</dbReference>
<dbReference type="AlphaFoldDB" id="A0A4Q7NXN9"/>
<proteinExistence type="inferred from homology"/>
<name>A0A4Q7NXN9_9ACTN</name>
<dbReference type="Gene3D" id="3.30.1050.10">
    <property type="entry name" value="SCP2 sterol-binding domain"/>
    <property type="match status" value="1"/>
</dbReference>
<accession>A0A4Q7NXN9</accession>
<comment type="caution">
    <text evidence="6">The sequence shown here is derived from an EMBL/GenBank/DDBJ whole genome shotgun (WGS) entry which is preliminary data.</text>
</comment>
<dbReference type="RefSeq" id="WP_130491796.1">
    <property type="nucleotide sequence ID" value="NZ_SGXD01000001.1"/>
</dbReference>
<sequence length="417" mass="44577">MVAEVRVATEHDGVQWRRALGLGFLSVPAEDDEHLEAWHATYEPGRFLGAFDGERCVGTLRSYAYQLTVPGGAPVPADGFAGITVSPTHRRQGLLRQMAQLELARAVERGDAVALLTASEHPIYGRFGFGRAARWGGWRIDVVRSGGLRPGAGELAPGAAVEVLDPHDLLHVGPELHERFRTVQPGALSRSERTWTALTGDPAFPGRPRHPRPFVVVHRDAGGEVTGLLVFSADAEFHGGDPDATLTVLDHLALDPASAAALWRFALSVDWVRHVHVPHAAPDDALPLLLVNPRAASPVLDPSDDLWLRLLDGPAAFAARTYEAPGRSVLEVDDPQGLVGGRWALDTAADGTGRFSRTDDPAELALGVDVLGAAYLGGGNVQQCADAGLATELVPGAAARLHRQLRTTLAPWCPDRF</sequence>
<dbReference type="PANTHER" id="PTHR37817">
    <property type="entry name" value="N-ACETYLTRANSFERASE EIS"/>
    <property type="match status" value="1"/>
</dbReference>
<dbReference type="InterPro" id="IPR036527">
    <property type="entry name" value="SCP2_sterol-bd_dom_sf"/>
</dbReference>
<comment type="subunit">
    <text evidence="4">Homohexamer; trimer of dimers.</text>
</comment>
<feature type="binding site" evidence="4">
    <location>
        <begin position="91"/>
        <end position="96"/>
    </location>
    <ligand>
        <name>acetyl-CoA</name>
        <dbReference type="ChEBI" id="CHEBI:57288"/>
    </ligand>
</feature>
<evidence type="ECO:0000256" key="2">
    <source>
        <dbReference type="ARBA" id="ARBA00022679"/>
    </source>
</evidence>
<dbReference type="HAMAP" id="MF_01812">
    <property type="entry name" value="Eis"/>
    <property type="match status" value="1"/>
</dbReference>
<gene>
    <name evidence="6" type="ORF">EV189_1018</name>
</gene>
<dbReference type="Pfam" id="PF17668">
    <property type="entry name" value="Acetyltransf_17"/>
    <property type="match status" value="1"/>
</dbReference>
<evidence type="ECO:0000256" key="3">
    <source>
        <dbReference type="ARBA" id="ARBA00023315"/>
    </source>
</evidence>
<evidence type="ECO:0000313" key="6">
    <source>
        <dbReference type="EMBL" id="RZS91770.1"/>
    </source>
</evidence>
<dbReference type="InterPro" id="IPR041380">
    <property type="entry name" value="Acetyltransf_17"/>
</dbReference>
<feature type="binding site" evidence="4">
    <location>
        <begin position="119"/>
        <end position="120"/>
    </location>
    <ligand>
        <name>acetyl-CoA</name>
        <dbReference type="ChEBI" id="CHEBI:57288"/>
    </ligand>
</feature>
<evidence type="ECO:0000313" key="7">
    <source>
        <dbReference type="Proteomes" id="UP000293638"/>
    </source>
</evidence>
<dbReference type="OrthoDB" id="8399956at2"/>
<dbReference type="Proteomes" id="UP000293638">
    <property type="component" value="Unassembled WGS sequence"/>
</dbReference>
<feature type="domain" description="N-acetyltransferase" evidence="5">
    <location>
        <begin position="3"/>
        <end position="150"/>
    </location>
</feature>
<evidence type="ECO:0000256" key="4">
    <source>
        <dbReference type="HAMAP-Rule" id="MF_01812"/>
    </source>
</evidence>
<feature type="binding site" evidence="4">
    <location>
        <begin position="83"/>
        <end position="85"/>
    </location>
    <ligand>
        <name>acetyl-CoA</name>
        <dbReference type="ChEBI" id="CHEBI:57288"/>
    </ligand>
</feature>
<dbReference type="SUPFAM" id="SSF55729">
    <property type="entry name" value="Acyl-CoA N-acyltransferases (Nat)"/>
    <property type="match status" value="1"/>
</dbReference>
<feature type="active site" description="Proton acceptor; via carboxylate" evidence="4">
    <location>
        <position position="417"/>
    </location>
</feature>
<dbReference type="InterPro" id="IPR022902">
    <property type="entry name" value="NAcTrfase_Eis"/>
</dbReference>
<dbReference type="InterPro" id="IPR016181">
    <property type="entry name" value="Acyl_CoA_acyltransferase"/>
</dbReference>
<dbReference type="Pfam" id="PF13530">
    <property type="entry name" value="SCP2_2"/>
    <property type="match status" value="1"/>
</dbReference>
<organism evidence="6 7">
    <name type="scientific">Motilibacter rhizosphaerae</name>
    <dbReference type="NCBI Taxonomy" id="598652"/>
    <lineage>
        <taxon>Bacteria</taxon>
        <taxon>Bacillati</taxon>
        <taxon>Actinomycetota</taxon>
        <taxon>Actinomycetes</taxon>
        <taxon>Motilibacterales</taxon>
        <taxon>Motilibacteraceae</taxon>
        <taxon>Motilibacter</taxon>
    </lineage>
</organism>
<dbReference type="InterPro" id="IPR051554">
    <property type="entry name" value="Acetyltransferase_Eis"/>
</dbReference>
<dbReference type="GO" id="GO:0034069">
    <property type="term" value="F:aminoglycoside N-acetyltransferase activity"/>
    <property type="evidence" value="ECO:0007669"/>
    <property type="project" value="TreeGrafter"/>
</dbReference>
<evidence type="ECO:0000259" key="5">
    <source>
        <dbReference type="PROSITE" id="PS51186"/>
    </source>
</evidence>
<dbReference type="EMBL" id="SGXD01000001">
    <property type="protein sequence ID" value="RZS91770.1"/>
    <property type="molecule type" value="Genomic_DNA"/>
</dbReference>
<protein>
    <submittedName>
        <fullName evidence="6">Putative acetyltransferase</fullName>
    </submittedName>
</protein>
<reference evidence="6 7" key="1">
    <citation type="submission" date="2019-02" db="EMBL/GenBank/DDBJ databases">
        <title>Genomic Encyclopedia of Type Strains, Phase IV (KMG-IV): sequencing the most valuable type-strain genomes for metagenomic binning, comparative biology and taxonomic classification.</title>
        <authorList>
            <person name="Goeker M."/>
        </authorList>
    </citation>
    <scope>NUCLEOTIDE SEQUENCE [LARGE SCALE GENOMIC DNA]</scope>
    <source>
        <strain evidence="6 7">DSM 45622</strain>
    </source>
</reference>